<sequence length="326" mass="36449">MVCCFAAVQYAGCWHRSVFKIDCTRDCSRSCEPQELLLEIKALFPCERCLEAHADKKTCDRALTATHARLVALENQESRDGPPSHPRFRITSSSRQDFDEEAASVNLATRLAEAAYAEYWTFEVAELVWQFKYGGCEDVEAIERNLVEQMERKPWDLKVVNKSNWTRRPIDWSEESNAATNENNNAGVTEKASLSIESLAATLISSTTDRELISYPPLPIGTQRPRTNMSDSELMPPPPLPARARLPDECPSTSWSELQPSSQMPTRTEPPESNMSMSPPCSIGELTPQTSTEAESSPRSETSQSSQVSTSPIFWQLSPPVTQTRV</sequence>
<evidence type="ECO:0000313" key="2">
    <source>
        <dbReference type="EMBL" id="KAK8149913.1"/>
    </source>
</evidence>
<feature type="compositionally biased region" description="Low complexity" evidence="1">
    <location>
        <begin position="271"/>
        <end position="282"/>
    </location>
</feature>
<feature type="compositionally biased region" description="Low complexity" evidence="1">
    <location>
        <begin position="295"/>
        <end position="312"/>
    </location>
</feature>
<dbReference type="Proteomes" id="UP001397290">
    <property type="component" value="Unassembled WGS sequence"/>
</dbReference>
<keyword evidence="3" id="KW-1185">Reference proteome</keyword>
<name>A0AAW0S6B9_9HYPO</name>
<organism evidence="2 3">
    <name type="scientific">Beauveria asiatica</name>
    <dbReference type="NCBI Taxonomy" id="1069075"/>
    <lineage>
        <taxon>Eukaryota</taxon>
        <taxon>Fungi</taxon>
        <taxon>Dikarya</taxon>
        <taxon>Ascomycota</taxon>
        <taxon>Pezizomycotina</taxon>
        <taxon>Sordariomycetes</taxon>
        <taxon>Hypocreomycetidae</taxon>
        <taxon>Hypocreales</taxon>
        <taxon>Cordycipitaceae</taxon>
        <taxon>Beauveria</taxon>
    </lineage>
</organism>
<proteinExistence type="predicted"/>
<gene>
    <name evidence="2" type="ORF">G3M48_005005</name>
</gene>
<dbReference type="EMBL" id="JAAHCF010000033">
    <property type="protein sequence ID" value="KAK8149913.1"/>
    <property type="molecule type" value="Genomic_DNA"/>
</dbReference>
<evidence type="ECO:0000256" key="1">
    <source>
        <dbReference type="SAM" id="MobiDB-lite"/>
    </source>
</evidence>
<comment type="caution">
    <text evidence="2">The sequence shown here is derived from an EMBL/GenBank/DDBJ whole genome shotgun (WGS) entry which is preliminary data.</text>
</comment>
<feature type="compositionally biased region" description="Polar residues" evidence="1">
    <location>
        <begin position="251"/>
        <end position="266"/>
    </location>
</feature>
<dbReference type="AlphaFoldDB" id="A0AAW0S6B9"/>
<feature type="region of interest" description="Disordered" evidence="1">
    <location>
        <begin position="213"/>
        <end position="326"/>
    </location>
</feature>
<reference evidence="2 3" key="1">
    <citation type="submission" date="2020-02" db="EMBL/GenBank/DDBJ databases">
        <title>Comparative genomics of the hypocrealean fungal genus Beauvera.</title>
        <authorList>
            <person name="Showalter D.N."/>
            <person name="Bushley K.E."/>
            <person name="Rehner S.A."/>
        </authorList>
    </citation>
    <scope>NUCLEOTIDE SEQUENCE [LARGE SCALE GENOMIC DNA]</scope>
    <source>
        <strain evidence="2 3">ARSEF4384</strain>
    </source>
</reference>
<evidence type="ECO:0000313" key="3">
    <source>
        <dbReference type="Proteomes" id="UP001397290"/>
    </source>
</evidence>
<protein>
    <submittedName>
        <fullName evidence="2">Uncharacterized protein</fullName>
    </submittedName>
</protein>
<accession>A0AAW0S6B9</accession>